<keyword evidence="1" id="KW-1185">Reference proteome</keyword>
<gene>
    <name evidence="2" type="primary">LOC115891213</name>
</gene>
<protein>
    <submittedName>
        <fullName evidence="2">Uncharacterized protein LOC115891213</fullName>
    </submittedName>
</protein>
<name>A0A6J2YWC9_SITOR</name>
<reference evidence="2" key="1">
    <citation type="submission" date="2025-08" db="UniProtKB">
        <authorList>
            <consortium name="RefSeq"/>
        </authorList>
    </citation>
    <scope>IDENTIFICATION</scope>
    <source>
        <tissue evidence="2">Gonads</tissue>
    </source>
</reference>
<dbReference type="GeneID" id="115891213"/>
<dbReference type="KEGG" id="soy:115891213"/>
<dbReference type="InParanoid" id="A0A6J2YWC9"/>
<dbReference type="AlphaFoldDB" id="A0A6J2YWC9"/>
<dbReference type="OrthoDB" id="6159439at2759"/>
<evidence type="ECO:0000313" key="1">
    <source>
        <dbReference type="Proteomes" id="UP000504635"/>
    </source>
</evidence>
<dbReference type="Proteomes" id="UP000504635">
    <property type="component" value="Unplaced"/>
</dbReference>
<proteinExistence type="predicted"/>
<evidence type="ECO:0000313" key="2">
    <source>
        <dbReference type="RefSeq" id="XP_030767496.1"/>
    </source>
</evidence>
<organism evidence="1 2">
    <name type="scientific">Sitophilus oryzae</name>
    <name type="common">Rice weevil</name>
    <name type="synonym">Curculio oryzae</name>
    <dbReference type="NCBI Taxonomy" id="7048"/>
    <lineage>
        <taxon>Eukaryota</taxon>
        <taxon>Metazoa</taxon>
        <taxon>Ecdysozoa</taxon>
        <taxon>Arthropoda</taxon>
        <taxon>Hexapoda</taxon>
        <taxon>Insecta</taxon>
        <taxon>Pterygota</taxon>
        <taxon>Neoptera</taxon>
        <taxon>Endopterygota</taxon>
        <taxon>Coleoptera</taxon>
        <taxon>Polyphaga</taxon>
        <taxon>Cucujiformia</taxon>
        <taxon>Curculionidae</taxon>
        <taxon>Dryophthorinae</taxon>
        <taxon>Sitophilus</taxon>
    </lineage>
</organism>
<sequence length="169" mass="18922">MQEKEMMVSYYNSMYHHQQTAPNGHFQTNNRVASWYPPGYHQGAQMNTATGPYMAQEEPQMWHHHGASGHAMFHNEFADFVHTGIPSIQQPIPETENHLPSPPITVSGSDMSSPGGQNGNITPPQQLIQCNIRPPPARSPYEWIKKTSYQTQPTPDEGSHGTATLNLFI</sequence>
<dbReference type="RefSeq" id="XP_030767496.1">
    <property type="nucleotide sequence ID" value="XM_030911636.1"/>
</dbReference>
<accession>A0A6J2YWC9</accession>